<gene>
    <name evidence="2" type="ORF">PGLA_13505</name>
</gene>
<organism evidence="2 3">
    <name type="scientific">Paenibacillus glacialis</name>
    <dbReference type="NCBI Taxonomy" id="494026"/>
    <lineage>
        <taxon>Bacteria</taxon>
        <taxon>Bacillati</taxon>
        <taxon>Bacillota</taxon>
        <taxon>Bacilli</taxon>
        <taxon>Bacillales</taxon>
        <taxon>Paenibacillaceae</taxon>
        <taxon>Paenibacillus</taxon>
    </lineage>
</organism>
<feature type="chain" id="PRO_5007898554" evidence="1">
    <location>
        <begin position="29"/>
        <end position="395"/>
    </location>
</feature>
<sequence length="395" mass="44248">MFNGLKKLFTITFSMSLLLSLANPTINAAAHNNDQLFFSTQEEIKDQKLLSNNSNVRVTKFNSTLPDINDYSSFAYDVKDVEADQQLKFFLQEALEKGKKVYLYGGVTPSQYEELLHQSIKIKISDGIAEEKTVTINDLKEADGKSIKQEFSDSDSVQDVIGYTTQETPLNALLLKYSNRDDTGAKIPNTSSIILDQILKHEVQARNSTISPRGSTVVKSSTGDIRVVFGLYGIDKAEMVSQWMLYKGTDSDSVYDYFTLKDLVQLKKIDSSFKGKNLIVSHTLAYSSDELYDAQPKSTSSGPYTVTFEYPFSIGWSFTIPNNPNITLDENWNVDKASWAIDGSDITAENKYQLGTSWKSTGTIAGINVYHFAELKSGINVWIDDSQQFSISYDY</sequence>
<dbReference type="OrthoDB" id="2918548at2"/>
<dbReference type="EMBL" id="LVJH01000022">
    <property type="protein sequence ID" value="OAB42309.1"/>
    <property type="molecule type" value="Genomic_DNA"/>
</dbReference>
<proteinExistence type="predicted"/>
<dbReference type="Proteomes" id="UP000076967">
    <property type="component" value="Unassembled WGS sequence"/>
</dbReference>
<comment type="caution">
    <text evidence="2">The sequence shown here is derived from an EMBL/GenBank/DDBJ whole genome shotgun (WGS) entry which is preliminary data.</text>
</comment>
<name>A0A168KPU6_9BACL</name>
<protein>
    <submittedName>
        <fullName evidence="2">Uncharacterized protein</fullName>
    </submittedName>
</protein>
<reference evidence="2 3" key="1">
    <citation type="submission" date="2016-03" db="EMBL/GenBank/DDBJ databases">
        <title>Draft genome sequence of Paenibacillus glacialis DSM 22343.</title>
        <authorList>
            <person name="Shin S.-K."/>
            <person name="Yi H."/>
        </authorList>
    </citation>
    <scope>NUCLEOTIDE SEQUENCE [LARGE SCALE GENOMIC DNA]</scope>
    <source>
        <strain evidence="2 3">DSM 22343</strain>
    </source>
</reference>
<keyword evidence="1" id="KW-0732">Signal</keyword>
<dbReference type="RefSeq" id="WP_068533514.1">
    <property type="nucleotide sequence ID" value="NZ_LVJH01000022.1"/>
</dbReference>
<dbReference type="AlphaFoldDB" id="A0A168KPU6"/>
<evidence type="ECO:0000313" key="3">
    <source>
        <dbReference type="Proteomes" id="UP000076967"/>
    </source>
</evidence>
<evidence type="ECO:0000313" key="2">
    <source>
        <dbReference type="EMBL" id="OAB42309.1"/>
    </source>
</evidence>
<evidence type="ECO:0000256" key="1">
    <source>
        <dbReference type="SAM" id="SignalP"/>
    </source>
</evidence>
<feature type="signal peptide" evidence="1">
    <location>
        <begin position="1"/>
        <end position="28"/>
    </location>
</feature>
<keyword evidence="3" id="KW-1185">Reference proteome</keyword>
<accession>A0A168KPU6</accession>